<reference evidence="1 2" key="1">
    <citation type="submission" date="2013-01" db="EMBL/GenBank/DDBJ databases">
        <authorList>
            <person name="Bench S."/>
        </authorList>
    </citation>
    <scope>NUCLEOTIDE SEQUENCE [LARGE SCALE GENOMIC DNA]</scope>
    <source>
        <strain evidence="1 2">WH 0401</strain>
    </source>
</reference>
<evidence type="ECO:0000313" key="2">
    <source>
        <dbReference type="Proteomes" id="UP000018198"/>
    </source>
</evidence>
<dbReference type="EMBL" id="CAQM01000866">
    <property type="protein sequence ID" value="CCQ64325.1"/>
    <property type="molecule type" value="Genomic_DNA"/>
</dbReference>
<dbReference type="AlphaFoldDB" id="T2JGC3"/>
<reference evidence="1 2" key="2">
    <citation type="submission" date="2013-09" db="EMBL/GenBank/DDBJ databases">
        <title>Whole genome comparison of six Crocosphaera watsonii strains with differing phenotypes.</title>
        <authorList>
            <person name="Bench S.R."/>
            <person name="Heller P."/>
            <person name="Frank I."/>
            <person name="Arciniega M."/>
            <person name="Shilova I.N."/>
            <person name="Zehr J.P."/>
        </authorList>
    </citation>
    <scope>NUCLEOTIDE SEQUENCE [LARGE SCALE GENOMIC DNA]</scope>
    <source>
        <strain evidence="1 2">WH 0401</strain>
    </source>
</reference>
<proteinExistence type="predicted"/>
<protein>
    <submittedName>
        <fullName evidence="1">Uncharacterized protein</fullName>
    </submittedName>
</protein>
<name>T2JGC3_CROWT</name>
<accession>T2JGC3</accession>
<organism evidence="1 2">
    <name type="scientific">Crocosphaera watsonii WH 0401</name>
    <dbReference type="NCBI Taxonomy" id="555881"/>
    <lineage>
        <taxon>Bacteria</taxon>
        <taxon>Bacillati</taxon>
        <taxon>Cyanobacteriota</taxon>
        <taxon>Cyanophyceae</taxon>
        <taxon>Oscillatoriophycideae</taxon>
        <taxon>Chroococcales</taxon>
        <taxon>Aphanothecaceae</taxon>
        <taxon>Crocosphaera</taxon>
    </lineage>
</organism>
<gene>
    <name evidence="1" type="ORF">CWATWH0401_2235</name>
</gene>
<evidence type="ECO:0000313" key="1">
    <source>
        <dbReference type="EMBL" id="CCQ64325.1"/>
    </source>
</evidence>
<comment type="caution">
    <text evidence="1">The sequence shown here is derived from an EMBL/GenBank/DDBJ whole genome shotgun (WGS) entry which is preliminary data.</text>
</comment>
<sequence>MTSIFGFPESPGRMTMIENLFISGMADNTSATAPPEMGQYYAILRL</sequence>
<dbReference type="Proteomes" id="UP000018198">
    <property type="component" value="Unassembled WGS sequence"/>
</dbReference>